<dbReference type="OrthoDB" id="8564671at2"/>
<accession>A0A5E7AGN2</accession>
<dbReference type="AlphaFoldDB" id="A0A5E7AGN2"/>
<name>A0A5E7AGN2_PSEFL</name>
<evidence type="ECO:0000259" key="1">
    <source>
        <dbReference type="Pfam" id="PF23947"/>
    </source>
</evidence>
<dbReference type="RefSeq" id="WP_150636645.1">
    <property type="nucleotide sequence ID" value="NZ_CABVHP010000002.1"/>
</dbReference>
<dbReference type="Pfam" id="PF23947">
    <property type="entry name" value="DUF7281"/>
    <property type="match status" value="1"/>
</dbReference>
<dbReference type="InterPro" id="IPR055705">
    <property type="entry name" value="DUF7281"/>
</dbReference>
<dbReference type="Proteomes" id="UP000326557">
    <property type="component" value="Unassembled WGS sequence"/>
</dbReference>
<protein>
    <recommendedName>
        <fullName evidence="1">DUF7281 domain-containing protein</fullName>
    </recommendedName>
</protein>
<organism evidence="2 3">
    <name type="scientific">Pseudomonas fluorescens</name>
    <dbReference type="NCBI Taxonomy" id="294"/>
    <lineage>
        <taxon>Bacteria</taxon>
        <taxon>Pseudomonadati</taxon>
        <taxon>Pseudomonadota</taxon>
        <taxon>Gammaproteobacteria</taxon>
        <taxon>Pseudomonadales</taxon>
        <taxon>Pseudomonadaceae</taxon>
        <taxon>Pseudomonas</taxon>
    </lineage>
</organism>
<evidence type="ECO:0000313" key="3">
    <source>
        <dbReference type="Proteomes" id="UP000326557"/>
    </source>
</evidence>
<proteinExistence type="predicted"/>
<feature type="domain" description="DUF7281" evidence="1">
    <location>
        <begin position="100"/>
        <end position="267"/>
    </location>
</feature>
<evidence type="ECO:0000313" key="2">
    <source>
        <dbReference type="EMBL" id="VVN78458.1"/>
    </source>
</evidence>
<dbReference type="EMBL" id="CABVHP010000002">
    <property type="protein sequence ID" value="VVN78458.1"/>
    <property type="molecule type" value="Genomic_DNA"/>
</dbReference>
<sequence>MLNNKRSIETVTIALRRHSSKVQLNATWKQLNAERGIGTLIGSTALQLSEADHAELRAILKRDMTVDPLVGGMDAFEGDRLKRAQSTRDEKIGGGTIADHVVMVASLSGELDLASGTYRHPVGGTLSVPADELHGLKQVLLIENLHVMFALHHYCWPQEVMHIPMLFRGSPQITPRAVKIALSGIEEMISFPDYDPQGWMNTLTAKARAIIVPSPETVSRIVGAKLDKPKDFETQVDARLWLGKFQIEQVQTMLRDEVAISQESIASMPLEILQLVPGVDLGRSGFSGSGKQ</sequence>
<reference evidence="2 3" key="1">
    <citation type="submission" date="2019-09" db="EMBL/GenBank/DDBJ databases">
        <authorList>
            <person name="Chandra G."/>
            <person name="Truman W A."/>
        </authorList>
    </citation>
    <scope>NUCLEOTIDE SEQUENCE [LARGE SCALE GENOMIC DNA]</scope>
    <source>
        <strain evidence="2">PS704</strain>
    </source>
</reference>
<gene>
    <name evidence="2" type="ORF">PS704_00900</name>
</gene>